<accession>A0A0H2S6B8</accession>
<dbReference type="PANTHER" id="PTHR43441:SF5">
    <property type="entry name" value="FAMILY ACETYLTRANSFERASE, PUTATIVE-RELATED"/>
    <property type="match status" value="1"/>
</dbReference>
<evidence type="ECO:0000313" key="3">
    <source>
        <dbReference type="Proteomes" id="UP000053477"/>
    </source>
</evidence>
<evidence type="ECO:0000259" key="1">
    <source>
        <dbReference type="PROSITE" id="PS51186"/>
    </source>
</evidence>
<dbReference type="Proteomes" id="UP000053477">
    <property type="component" value="Unassembled WGS sequence"/>
</dbReference>
<sequence>MSCNGNGLPLSDRASHVNALSIQLSCPSILGSSCICIARSIGVTSGFDMTWCNNYTPPPPKKLEDIFGPDPYDVNFCYPIDLKLLENERVKLTPFVPKYHAAPFVERAATHPHNFRYISISPPSTVEELCTFLESVFRANPGFVWFAIFDKTKPSDEFADAPPEVGGGGSFAGCIGVINTSDVNLSSELGYVMIFPEFQRTHVLSNAAGLLLHYLLDLPTDVAFPGLGLRRVQWVAHIQNAPSVAAAERLGFKREGTLRWHWTLPEGKEGKATREGDPLGPSRLGRDNVFLSICCDDWESGTKERVRSLMDRRN</sequence>
<feature type="domain" description="N-acetyltransferase" evidence="1">
    <location>
        <begin position="118"/>
        <end position="271"/>
    </location>
</feature>
<dbReference type="STRING" id="27342.A0A0H2S6B8"/>
<proteinExistence type="predicted"/>
<dbReference type="SUPFAM" id="SSF55729">
    <property type="entry name" value="Acyl-CoA N-acyltransferases (Nat)"/>
    <property type="match status" value="1"/>
</dbReference>
<dbReference type="PROSITE" id="PS51186">
    <property type="entry name" value="GNAT"/>
    <property type="match status" value="1"/>
</dbReference>
<dbReference type="InterPro" id="IPR051908">
    <property type="entry name" value="Ribosomal_N-acetyltransferase"/>
</dbReference>
<dbReference type="GO" id="GO:0008999">
    <property type="term" value="F:protein-N-terminal-alanine acetyltransferase activity"/>
    <property type="evidence" value="ECO:0007669"/>
    <property type="project" value="TreeGrafter"/>
</dbReference>
<protein>
    <submittedName>
        <fullName evidence="2">Acyl-CoA N-acyltransferase</fullName>
    </submittedName>
</protein>
<gene>
    <name evidence="2" type="ORF">SCHPADRAFT_994533</name>
</gene>
<keyword evidence="3" id="KW-1185">Reference proteome</keyword>
<dbReference type="EMBL" id="KQ085907">
    <property type="protein sequence ID" value="KLO17218.1"/>
    <property type="molecule type" value="Genomic_DNA"/>
</dbReference>
<evidence type="ECO:0000313" key="2">
    <source>
        <dbReference type="EMBL" id="KLO17218.1"/>
    </source>
</evidence>
<dbReference type="InterPro" id="IPR016181">
    <property type="entry name" value="Acyl_CoA_acyltransferase"/>
</dbReference>
<keyword evidence="2" id="KW-0012">Acyltransferase</keyword>
<dbReference type="AlphaFoldDB" id="A0A0H2S6B8"/>
<dbReference type="PANTHER" id="PTHR43441">
    <property type="entry name" value="RIBOSOMAL-PROTEIN-SERINE ACETYLTRANSFERASE"/>
    <property type="match status" value="1"/>
</dbReference>
<reference evidence="2 3" key="1">
    <citation type="submission" date="2015-04" db="EMBL/GenBank/DDBJ databases">
        <title>Complete genome sequence of Schizopora paradoxa KUC8140, a cosmopolitan wood degrader in East Asia.</title>
        <authorList>
            <consortium name="DOE Joint Genome Institute"/>
            <person name="Min B."/>
            <person name="Park H."/>
            <person name="Jang Y."/>
            <person name="Kim J.-J."/>
            <person name="Kim K.H."/>
            <person name="Pangilinan J."/>
            <person name="Lipzen A."/>
            <person name="Riley R."/>
            <person name="Grigoriev I.V."/>
            <person name="Spatafora J.W."/>
            <person name="Choi I.-G."/>
        </authorList>
    </citation>
    <scope>NUCLEOTIDE SEQUENCE [LARGE SCALE GENOMIC DNA]</scope>
    <source>
        <strain evidence="2 3">KUC8140</strain>
    </source>
</reference>
<keyword evidence="2" id="KW-0808">Transferase</keyword>
<organism evidence="2 3">
    <name type="scientific">Schizopora paradoxa</name>
    <dbReference type="NCBI Taxonomy" id="27342"/>
    <lineage>
        <taxon>Eukaryota</taxon>
        <taxon>Fungi</taxon>
        <taxon>Dikarya</taxon>
        <taxon>Basidiomycota</taxon>
        <taxon>Agaricomycotina</taxon>
        <taxon>Agaricomycetes</taxon>
        <taxon>Hymenochaetales</taxon>
        <taxon>Schizoporaceae</taxon>
        <taxon>Schizopora</taxon>
    </lineage>
</organism>
<dbReference type="GO" id="GO:1990189">
    <property type="term" value="F:protein N-terminal-serine acetyltransferase activity"/>
    <property type="evidence" value="ECO:0007669"/>
    <property type="project" value="TreeGrafter"/>
</dbReference>
<name>A0A0H2S6B8_9AGAM</name>
<dbReference type="InterPro" id="IPR000182">
    <property type="entry name" value="GNAT_dom"/>
</dbReference>
<dbReference type="InParanoid" id="A0A0H2S6B8"/>
<dbReference type="OrthoDB" id="41238at2759"/>
<dbReference type="Pfam" id="PF13302">
    <property type="entry name" value="Acetyltransf_3"/>
    <property type="match status" value="1"/>
</dbReference>
<dbReference type="Gene3D" id="3.40.630.30">
    <property type="match status" value="1"/>
</dbReference>